<evidence type="ECO:0000313" key="4">
    <source>
        <dbReference type="Proteomes" id="UP000283805"/>
    </source>
</evidence>
<feature type="transmembrane region" description="Helical" evidence="2">
    <location>
        <begin position="53"/>
        <end position="73"/>
    </location>
</feature>
<dbReference type="Proteomes" id="UP000283805">
    <property type="component" value="Unassembled WGS sequence"/>
</dbReference>
<name>A0A3R7HY29_9EURY</name>
<dbReference type="AlphaFoldDB" id="A0A3R7HY29"/>
<protein>
    <submittedName>
        <fullName evidence="3">Uncharacterized protein</fullName>
    </submittedName>
</protein>
<keyword evidence="2" id="KW-0472">Membrane</keyword>
<feature type="region of interest" description="Disordered" evidence="1">
    <location>
        <begin position="238"/>
        <end position="270"/>
    </location>
</feature>
<gene>
    <name evidence="3" type="ORF">ATJ93_2360</name>
</gene>
<reference evidence="3 4" key="1">
    <citation type="submission" date="2018-09" db="EMBL/GenBank/DDBJ databases">
        <title>Genomic Encyclopedia of Archaeal and Bacterial Type Strains, Phase II (KMG-II): from individual species to whole genera.</title>
        <authorList>
            <person name="Goeker M."/>
        </authorList>
    </citation>
    <scope>NUCLEOTIDE SEQUENCE [LARGE SCALE GENOMIC DNA]</scope>
    <source>
        <strain evidence="3 4">DSM 13151</strain>
    </source>
</reference>
<evidence type="ECO:0000256" key="2">
    <source>
        <dbReference type="SAM" id="Phobius"/>
    </source>
</evidence>
<accession>A0A3R7HY29</accession>
<keyword evidence="2" id="KW-0812">Transmembrane</keyword>
<evidence type="ECO:0000256" key="1">
    <source>
        <dbReference type="SAM" id="MobiDB-lite"/>
    </source>
</evidence>
<evidence type="ECO:0000313" key="3">
    <source>
        <dbReference type="EMBL" id="RKD95503.1"/>
    </source>
</evidence>
<comment type="caution">
    <text evidence="3">The sequence shown here is derived from an EMBL/GenBank/DDBJ whole genome shotgun (WGS) entry which is preliminary data.</text>
</comment>
<sequence length="270" mass="30017">MSETSATFGGWADRLTYILAQGQLVALGVLFSLGVALFLWQPSLPSVPPITQGILAALLLFGPPLFGLFVTGVRKLRERRMIPVHHINGVTDTREKYYVEPKVWDEKTVEGPSPYNVNDGSAFEVREFDWHDDTETLVVRGCYFSQLADSKLVTVQAMLEDIHSDLVEEYLAANRLRGRISKMGLQIQKDVVNEEAEADERGLMNPRTTVKKRFESAREDAEQNATDGIQDINGFVEDYADEHGIETASGPPMTQEQAAEQAATDGGREQ</sequence>
<keyword evidence="2" id="KW-1133">Transmembrane helix</keyword>
<dbReference type="OrthoDB" id="351168at2157"/>
<organism evidence="3 4">
    <name type="scientific">Halopiger aswanensis</name>
    <dbReference type="NCBI Taxonomy" id="148449"/>
    <lineage>
        <taxon>Archaea</taxon>
        <taxon>Methanobacteriati</taxon>
        <taxon>Methanobacteriota</taxon>
        <taxon>Stenosarchaea group</taxon>
        <taxon>Halobacteria</taxon>
        <taxon>Halobacteriales</taxon>
        <taxon>Natrialbaceae</taxon>
        <taxon>Halopiger</taxon>
    </lineage>
</organism>
<dbReference type="RefSeq" id="WP_120244764.1">
    <property type="nucleotide sequence ID" value="NZ_RAPO01000002.1"/>
</dbReference>
<dbReference type="EMBL" id="RAPO01000002">
    <property type="protein sequence ID" value="RKD95503.1"/>
    <property type="molecule type" value="Genomic_DNA"/>
</dbReference>
<proteinExistence type="predicted"/>
<keyword evidence="4" id="KW-1185">Reference proteome</keyword>
<feature type="transmembrane region" description="Helical" evidence="2">
    <location>
        <begin position="24"/>
        <end position="41"/>
    </location>
</feature>